<keyword evidence="8" id="KW-1185">Reference proteome</keyword>
<feature type="compositionally biased region" description="Basic and acidic residues" evidence="4">
    <location>
        <begin position="125"/>
        <end position="138"/>
    </location>
</feature>
<evidence type="ECO:0000256" key="4">
    <source>
        <dbReference type="SAM" id="MobiDB-lite"/>
    </source>
</evidence>
<feature type="chain" id="PRO_5016370615" description="Solute-binding protein family 5 domain-containing protein" evidence="5">
    <location>
        <begin position="22"/>
        <end position="153"/>
    </location>
</feature>
<evidence type="ECO:0000256" key="2">
    <source>
        <dbReference type="ARBA" id="ARBA00005695"/>
    </source>
</evidence>
<dbReference type="SUPFAM" id="SSF53850">
    <property type="entry name" value="Periplasmic binding protein-like II"/>
    <property type="match status" value="1"/>
</dbReference>
<comment type="similarity">
    <text evidence="2">Belongs to the bacterial solute-binding protein 5 family.</text>
</comment>
<name>A0A327M425_9PROT</name>
<dbReference type="PANTHER" id="PTHR30290">
    <property type="entry name" value="PERIPLASMIC BINDING COMPONENT OF ABC TRANSPORTER"/>
    <property type="match status" value="1"/>
</dbReference>
<reference evidence="8" key="1">
    <citation type="submission" date="2018-06" db="EMBL/GenBank/DDBJ databases">
        <authorList>
            <person name="Khan S.A."/>
        </authorList>
    </citation>
    <scope>NUCLEOTIDE SEQUENCE [LARGE SCALE GENOMIC DNA]</scope>
    <source>
        <strain evidence="8">DB-1506</strain>
    </source>
</reference>
<feature type="region of interest" description="Disordered" evidence="4">
    <location>
        <begin position="123"/>
        <end position="153"/>
    </location>
</feature>
<protein>
    <recommendedName>
        <fullName evidence="6">Solute-binding protein family 5 domain-containing protein</fullName>
    </recommendedName>
</protein>
<dbReference type="OrthoDB" id="7232729at2"/>
<evidence type="ECO:0000256" key="3">
    <source>
        <dbReference type="ARBA" id="ARBA00022729"/>
    </source>
</evidence>
<dbReference type="PANTHER" id="PTHR30290:SF38">
    <property type="entry name" value="D,D-DIPEPTIDE-BINDING PERIPLASMIC PROTEIN DDPA-RELATED"/>
    <property type="match status" value="1"/>
</dbReference>
<accession>A0A327M425</accession>
<dbReference type="AlphaFoldDB" id="A0A327M425"/>
<dbReference type="EMBL" id="QLIX01000019">
    <property type="protein sequence ID" value="RAI57266.1"/>
    <property type="molecule type" value="Genomic_DNA"/>
</dbReference>
<evidence type="ECO:0000313" key="8">
    <source>
        <dbReference type="Proteomes" id="UP000249065"/>
    </source>
</evidence>
<feature type="domain" description="Solute-binding protein family 5" evidence="6">
    <location>
        <begin position="69"/>
        <end position="118"/>
    </location>
</feature>
<evidence type="ECO:0000313" key="7">
    <source>
        <dbReference type="EMBL" id="RAI57266.1"/>
    </source>
</evidence>
<gene>
    <name evidence="7" type="ORF">DOO78_19775</name>
</gene>
<comment type="caution">
    <text evidence="7">The sequence shown here is derived from an EMBL/GenBank/DDBJ whole genome shotgun (WGS) entry which is preliminary data.</text>
</comment>
<feature type="signal peptide" evidence="5">
    <location>
        <begin position="1"/>
        <end position="21"/>
    </location>
</feature>
<dbReference type="GO" id="GO:1904680">
    <property type="term" value="F:peptide transmembrane transporter activity"/>
    <property type="evidence" value="ECO:0007669"/>
    <property type="project" value="TreeGrafter"/>
</dbReference>
<dbReference type="Gene3D" id="3.40.190.10">
    <property type="entry name" value="Periplasmic binding protein-like II"/>
    <property type="match status" value="1"/>
</dbReference>
<sequence>MRRRGLLQAPFALGLTAPALAATPGAGRLRVVPQANLTSLDPVWTTAVVTRNHAFMVYDQICAQDAQGTIRPQMAEGWVVEADGLAWTFTLREGLRFHDGEPVRARDCAASIRRWARRVRLPRPAGERGRQRGAEDAQPRPGPGGAARGRLCQ</sequence>
<evidence type="ECO:0000259" key="6">
    <source>
        <dbReference type="Pfam" id="PF00496"/>
    </source>
</evidence>
<comment type="subcellular location">
    <subcellularLocation>
        <location evidence="1">Periplasm</location>
    </subcellularLocation>
</comment>
<dbReference type="InterPro" id="IPR000914">
    <property type="entry name" value="SBP_5_dom"/>
</dbReference>
<keyword evidence="3 5" id="KW-0732">Signal</keyword>
<dbReference type="Proteomes" id="UP000249065">
    <property type="component" value="Unassembled WGS sequence"/>
</dbReference>
<organism evidence="7 8">
    <name type="scientific">Roseicella frigidaeris</name>
    <dbReference type="NCBI Taxonomy" id="2230885"/>
    <lineage>
        <taxon>Bacteria</taxon>
        <taxon>Pseudomonadati</taxon>
        <taxon>Pseudomonadota</taxon>
        <taxon>Alphaproteobacteria</taxon>
        <taxon>Acetobacterales</taxon>
        <taxon>Roseomonadaceae</taxon>
        <taxon>Roseicella</taxon>
    </lineage>
</organism>
<proteinExistence type="inferred from homology"/>
<dbReference type="InterPro" id="IPR039424">
    <property type="entry name" value="SBP_5"/>
</dbReference>
<dbReference type="Pfam" id="PF00496">
    <property type="entry name" value="SBP_bac_5"/>
    <property type="match status" value="1"/>
</dbReference>
<evidence type="ECO:0000256" key="1">
    <source>
        <dbReference type="ARBA" id="ARBA00004418"/>
    </source>
</evidence>
<evidence type="ECO:0000256" key="5">
    <source>
        <dbReference type="SAM" id="SignalP"/>
    </source>
</evidence>
<dbReference type="GO" id="GO:0015833">
    <property type="term" value="P:peptide transport"/>
    <property type="evidence" value="ECO:0007669"/>
    <property type="project" value="TreeGrafter"/>
</dbReference>